<dbReference type="SUPFAM" id="SSF57884">
    <property type="entry name" value="Ada DNA repair protein, N-terminal domain (N-Ada 10)"/>
    <property type="match status" value="1"/>
</dbReference>
<dbReference type="Pfam" id="PF02805">
    <property type="entry name" value="Ada_Zn_binding"/>
    <property type="match status" value="1"/>
</dbReference>
<dbReference type="SUPFAM" id="SSF46689">
    <property type="entry name" value="Homeodomain-like"/>
    <property type="match status" value="1"/>
</dbReference>
<keyword evidence="5" id="KW-0804">Transcription</keyword>
<sequence>MSDHERWQAVVTRDASWDGKFVYCVKTTKIFCRPICKARLARRANVEFHTTPAQAEAAGYRACKRCQPLLASYTPEADKVKVVCELLDALPDAADVPSLDVLAAEVRLTKHHFHRLFKRETGVTPRQYVFAARNRRREIEGGESSATASVWSPMTPVDPSMGMPFYTTLENDAFSLPDLDSVTSKYEVGTLNLSTTNPIGNFVIFYTILETNCGQLLLAFQNEQMCRLEFGSDLRELLNVLETAFPSLYYIHSPLEMADGGSKTLYQQQVDAVVRALEDPTGEVLGVPPSFDELPGIPCG</sequence>
<dbReference type="GO" id="GO:0032259">
    <property type="term" value="P:methylation"/>
    <property type="evidence" value="ECO:0007669"/>
    <property type="project" value="UniProtKB-KW"/>
</dbReference>
<dbReference type="InterPro" id="IPR018060">
    <property type="entry name" value="HTH_AraC"/>
</dbReference>
<protein>
    <submittedName>
        <fullName evidence="7">Metal binding domain of Ada-domain-containing protein</fullName>
    </submittedName>
</protein>
<evidence type="ECO:0000313" key="7">
    <source>
        <dbReference type="EMBL" id="KAF2483930.1"/>
    </source>
</evidence>
<evidence type="ECO:0000259" key="6">
    <source>
        <dbReference type="PROSITE" id="PS01124"/>
    </source>
</evidence>
<dbReference type="Gene3D" id="3.30.160.70">
    <property type="entry name" value="Methylated DNA-protein cysteine methyltransferase domain"/>
    <property type="match status" value="1"/>
</dbReference>
<organism evidence="7 8">
    <name type="scientific">Neohortaea acidophila</name>
    <dbReference type="NCBI Taxonomy" id="245834"/>
    <lineage>
        <taxon>Eukaryota</taxon>
        <taxon>Fungi</taxon>
        <taxon>Dikarya</taxon>
        <taxon>Ascomycota</taxon>
        <taxon>Pezizomycotina</taxon>
        <taxon>Dothideomycetes</taxon>
        <taxon>Dothideomycetidae</taxon>
        <taxon>Mycosphaerellales</taxon>
        <taxon>Teratosphaeriaceae</taxon>
        <taxon>Neohortaea</taxon>
    </lineage>
</organism>
<dbReference type="InterPro" id="IPR009057">
    <property type="entry name" value="Homeodomain-like_sf"/>
</dbReference>
<evidence type="ECO:0000256" key="3">
    <source>
        <dbReference type="ARBA" id="ARBA00023015"/>
    </source>
</evidence>
<keyword evidence="3" id="KW-0805">Transcription regulation</keyword>
<dbReference type="RefSeq" id="XP_033590500.1">
    <property type="nucleotide sequence ID" value="XM_033735314.1"/>
</dbReference>
<dbReference type="Gene3D" id="3.40.10.10">
    <property type="entry name" value="DNA Methylphosphotriester Repair Domain"/>
    <property type="match status" value="1"/>
</dbReference>
<keyword evidence="2" id="KW-0489">Methyltransferase</keyword>
<dbReference type="PROSITE" id="PS01124">
    <property type="entry name" value="HTH_ARAC_FAMILY_2"/>
    <property type="match status" value="1"/>
</dbReference>
<dbReference type="OrthoDB" id="2447880at2759"/>
<accession>A0A6A6PUZ7</accession>
<evidence type="ECO:0000256" key="5">
    <source>
        <dbReference type="ARBA" id="ARBA00023163"/>
    </source>
</evidence>
<dbReference type="SUPFAM" id="SSF53155">
    <property type="entry name" value="Methylated DNA-protein cysteine methyltransferase domain"/>
    <property type="match status" value="1"/>
</dbReference>
<keyword evidence="2" id="KW-0808">Transferase</keyword>
<dbReference type="InterPro" id="IPR035451">
    <property type="entry name" value="Ada-like_dom_sf"/>
</dbReference>
<dbReference type="GeneID" id="54476316"/>
<dbReference type="GO" id="GO:0006281">
    <property type="term" value="P:DNA repair"/>
    <property type="evidence" value="ECO:0007669"/>
    <property type="project" value="InterPro"/>
</dbReference>
<keyword evidence="4" id="KW-0010">Activator</keyword>
<evidence type="ECO:0000313" key="8">
    <source>
        <dbReference type="Proteomes" id="UP000799767"/>
    </source>
</evidence>
<proteinExistence type="predicted"/>
<evidence type="ECO:0000256" key="4">
    <source>
        <dbReference type="ARBA" id="ARBA00023159"/>
    </source>
</evidence>
<dbReference type="GO" id="GO:0003908">
    <property type="term" value="F:methylated-DNA-[protein]-cysteine S-methyltransferase activity"/>
    <property type="evidence" value="ECO:0007669"/>
    <property type="project" value="InterPro"/>
</dbReference>
<evidence type="ECO:0000256" key="2">
    <source>
        <dbReference type="ARBA" id="ARBA00022603"/>
    </source>
</evidence>
<reference evidence="7" key="1">
    <citation type="journal article" date="2020" name="Stud. Mycol.">
        <title>101 Dothideomycetes genomes: a test case for predicting lifestyles and emergence of pathogens.</title>
        <authorList>
            <person name="Haridas S."/>
            <person name="Albert R."/>
            <person name="Binder M."/>
            <person name="Bloem J."/>
            <person name="Labutti K."/>
            <person name="Salamov A."/>
            <person name="Andreopoulos B."/>
            <person name="Baker S."/>
            <person name="Barry K."/>
            <person name="Bills G."/>
            <person name="Bluhm B."/>
            <person name="Cannon C."/>
            <person name="Castanera R."/>
            <person name="Culley D."/>
            <person name="Daum C."/>
            <person name="Ezra D."/>
            <person name="Gonzalez J."/>
            <person name="Henrissat B."/>
            <person name="Kuo A."/>
            <person name="Liang C."/>
            <person name="Lipzen A."/>
            <person name="Lutzoni F."/>
            <person name="Magnuson J."/>
            <person name="Mondo S."/>
            <person name="Nolan M."/>
            <person name="Ohm R."/>
            <person name="Pangilinan J."/>
            <person name="Park H.-J."/>
            <person name="Ramirez L."/>
            <person name="Alfaro M."/>
            <person name="Sun H."/>
            <person name="Tritt A."/>
            <person name="Yoshinaga Y."/>
            <person name="Zwiers L.-H."/>
            <person name="Turgeon B."/>
            <person name="Goodwin S."/>
            <person name="Spatafora J."/>
            <person name="Crous P."/>
            <person name="Grigoriev I."/>
        </authorList>
    </citation>
    <scope>NUCLEOTIDE SEQUENCE</scope>
    <source>
        <strain evidence="7">CBS 113389</strain>
    </source>
</reference>
<evidence type="ECO:0000256" key="1">
    <source>
        <dbReference type="ARBA" id="ARBA00001947"/>
    </source>
</evidence>
<dbReference type="InterPro" id="IPR036631">
    <property type="entry name" value="MGMT_N_sf"/>
</dbReference>
<dbReference type="AlphaFoldDB" id="A0A6A6PUZ7"/>
<dbReference type="GO" id="GO:0008270">
    <property type="term" value="F:zinc ion binding"/>
    <property type="evidence" value="ECO:0007669"/>
    <property type="project" value="InterPro"/>
</dbReference>
<dbReference type="GO" id="GO:0043565">
    <property type="term" value="F:sequence-specific DNA binding"/>
    <property type="evidence" value="ECO:0007669"/>
    <property type="project" value="InterPro"/>
</dbReference>
<comment type="cofactor">
    <cofactor evidence="1">
        <name>Zn(2+)</name>
        <dbReference type="ChEBI" id="CHEBI:29105"/>
    </cofactor>
</comment>
<dbReference type="InterPro" id="IPR004026">
    <property type="entry name" value="Ada_DNA_repair_Zn-bd"/>
</dbReference>
<dbReference type="Gene3D" id="1.10.10.60">
    <property type="entry name" value="Homeodomain-like"/>
    <property type="match status" value="1"/>
</dbReference>
<dbReference type="GO" id="GO:0003700">
    <property type="term" value="F:DNA-binding transcription factor activity"/>
    <property type="evidence" value="ECO:0007669"/>
    <property type="project" value="InterPro"/>
</dbReference>
<dbReference type="Proteomes" id="UP000799767">
    <property type="component" value="Unassembled WGS sequence"/>
</dbReference>
<name>A0A6A6PUZ7_9PEZI</name>
<keyword evidence="8" id="KW-1185">Reference proteome</keyword>
<gene>
    <name evidence="7" type="ORF">BDY17DRAFT_309287</name>
</gene>
<dbReference type="EMBL" id="MU001634">
    <property type="protein sequence ID" value="KAF2483930.1"/>
    <property type="molecule type" value="Genomic_DNA"/>
</dbReference>
<feature type="domain" description="HTH araC/xylS-type" evidence="6">
    <location>
        <begin position="80"/>
        <end position="133"/>
    </location>
</feature>